<evidence type="ECO:0000313" key="4">
    <source>
        <dbReference type="Proteomes" id="UP001310594"/>
    </source>
</evidence>
<dbReference type="Proteomes" id="UP001310594">
    <property type="component" value="Unassembled WGS sequence"/>
</dbReference>
<feature type="compositionally biased region" description="Basic and acidic residues" evidence="1">
    <location>
        <begin position="308"/>
        <end position="324"/>
    </location>
</feature>
<dbReference type="InterPro" id="IPR011333">
    <property type="entry name" value="SKP1/BTB/POZ_sf"/>
</dbReference>
<dbReference type="AlphaFoldDB" id="A0AAN8A089"/>
<comment type="caution">
    <text evidence="3">The sequence shown here is derived from an EMBL/GenBank/DDBJ whole genome shotgun (WGS) entry which is preliminary data.</text>
</comment>
<evidence type="ECO:0000259" key="2">
    <source>
        <dbReference type="PROSITE" id="PS50097"/>
    </source>
</evidence>
<feature type="domain" description="BTB" evidence="2">
    <location>
        <begin position="22"/>
        <end position="94"/>
    </location>
</feature>
<accession>A0AAN8A089</accession>
<dbReference type="EMBL" id="JAVRQU010000019">
    <property type="protein sequence ID" value="KAK5692391.1"/>
    <property type="molecule type" value="Genomic_DNA"/>
</dbReference>
<dbReference type="Pfam" id="PF00651">
    <property type="entry name" value="BTB"/>
    <property type="match status" value="1"/>
</dbReference>
<dbReference type="InterPro" id="IPR000210">
    <property type="entry name" value="BTB/POZ_dom"/>
</dbReference>
<feature type="region of interest" description="Disordered" evidence="1">
    <location>
        <begin position="302"/>
        <end position="324"/>
    </location>
</feature>
<dbReference type="SUPFAM" id="SSF54695">
    <property type="entry name" value="POZ domain"/>
    <property type="match status" value="1"/>
</dbReference>
<protein>
    <recommendedName>
        <fullName evidence="2">BTB domain-containing protein</fullName>
    </recommendedName>
</protein>
<sequence>MEEDTQVPPASAPKDITLAEDGDVILILRGRRFRVSSGVLSGASPVFKSMLGPNFLEGQAPRSAEHPKEITLEDGFSLELLLALMHHFDLDRLRNLDPYPNADNPLNVACIAGAFDKYCCTPSLGMTIEALLRRSAQDAMLRDDNPAGRFTIYAYSAASAYLIGSRSVFAEATRCMVLDGLIPFSEIARGIRCGNMWDRLPVSVLLGLEEQRTAARNAFISSFSATTDRGCLNPRCSSTSESTTFPKEMKRILKDWPPLWTTASLRSVLHDMHGAGDIALGDKASCHHSTQLEIDRDTVKRGKMQSGCEHKKELRTRAPHRAFD</sequence>
<reference evidence="3" key="1">
    <citation type="submission" date="2023-08" db="EMBL/GenBank/DDBJ databases">
        <title>Black Yeasts Isolated from many extreme environments.</title>
        <authorList>
            <person name="Coleine C."/>
            <person name="Stajich J.E."/>
            <person name="Selbmann L."/>
        </authorList>
    </citation>
    <scope>NUCLEOTIDE SEQUENCE</scope>
    <source>
        <strain evidence="3">CCFEE 5810</strain>
    </source>
</reference>
<proteinExistence type="predicted"/>
<dbReference type="Gene3D" id="3.30.710.10">
    <property type="entry name" value="Potassium Channel Kv1.1, Chain A"/>
    <property type="match status" value="1"/>
</dbReference>
<evidence type="ECO:0000313" key="3">
    <source>
        <dbReference type="EMBL" id="KAK5692391.1"/>
    </source>
</evidence>
<gene>
    <name evidence="3" type="ORF">LTR97_010699</name>
</gene>
<evidence type="ECO:0000256" key="1">
    <source>
        <dbReference type="SAM" id="MobiDB-lite"/>
    </source>
</evidence>
<name>A0AAN8A089_9PEZI</name>
<dbReference type="PROSITE" id="PS50097">
    <property type="entry name" value="BTB"/>
    <property type="match status" value="1"/>
</dbReference>
<organism evidence="3 4">
    <name type="scientific">Elasticomyces elasticus</name>
    <dbReference type="NCBI Taxonomy" id="574655"/>
    <lineage>
        <taxon>Eukaryota</taxon>
        <taxon>Fungi</taxon>
        <taxon>Dikarya</taxon>
        <taxon>Ascomycota</taxon>
        <taxon>Pezizomycotina</taxon>
        <taxon>Dothideomycetes</taxon>
        <taxon>Dothideomycetidae</taxon>
        <taxon>Mycosphaerellales</taxon>
        <taxon>Teratosphaeriaceae</taxon>
        <taxon>Elasticomyces</taxon>
    </lineage>
</organism>